<organism evidence="2 3">
    <name type="scientific">Rhipicephalus microplus</name>
    <name type="common">Cattle tick</name>
    <name type="synonym">Boophilus microplus</name>
    <dbReference type="NCBI Taxonomy" id="6941"/>
    <lineage>
        <taxon>Eukaryota</taxon>
        <taxon>Metazoa</taxon>
        <taxon>Ecdysozoa</taxon>
        <taxon>Arthropoda</taxon>
        <taxon>Chelicerata</taxon>
        <taxon>Arachnida</taxon>
        <taxon>Acari</taxon>
        <taxon>Parasitiformes</taxon>
        <taxon>Ixodida</taxon>
        <taxon>Ixodoidea</taxon>
        <taxon>Ixodidae</taxon>
        <taxon>Rhipicephalinae</taxon>
        <taxon>Rhipicephalus</taxon>
        <taxon>Boophilus</taxon>
    </lineage>
</organism>
<dbReference type="VEuPathDB" id="VectorBase:LOC119178427"/>
<evidence type="ECO:0000256" key="1">
    <source>
        <dbReference type="SAM" id="MobiDB-lite"/>
    </source>
</evidence>
<dbReference type="AlphaFoldDB" id="A0A9J6F053"/>
<feature type="compositionally biased region" description="Basic and acidic residues" evidence="1">
    <location>
        <begin position="50"/>
        <end position="67"/>
    </location>
</feature>
<protein>
    <submittedName>
        <fullName evidence="2">Uncharacterized protein</fullName>
    </submittedName>
</protein>
<comment type="caution">
    <text evidence="2">The sequence shown here is derived from an EMBL/GenBank/DDBJ whole genome shotgun (WGS) entry which is preliminary data.</text>
</comment>
<proteinExistence type="predicted"/>
<accession>A0A9J6F053</accession>
<dbReference type="EMBL" id="JABSTU010000001">
    <property type="protein sequence ID" value="KAH8039584.1"/>
    <property type="molecule type" value="Genomic_DNA"/>
</dbReference>
<gene>
    <name evidence="2" type="ORF">HPB51_007784</name>
</gene>
<feature type="region of interest" description="Disordered" evidence="1">
    <location>
        <begin position="25"/>
        <end position="146"/>
    </location>
</feature>
<feature type="region of interest" description="Disordered" evidence="1">
    <location>
        <begin position="1"/>
        <end position="20"/>
    </location>
</feature>
<sequence length="252" mass="27969">MHDLNSCAQGNKPGPSRYVPLHLCKDRSVFPGPPQGNAQDYGQKSFPEPQRGEDWGARDGFRGDRADFLNFGGRNKRNDGPVRNNAFASCQSGGSNGRSPDEMTREAPLESSRDGDGWGPDDRGENWDCRNGGQRSLDTDEDWTRPLPRDERIERELLSHGHTGINFEKYEDIPVEVTGDDAPKHINSFDDCSLTRRLTGSVYANRFERQAVAIMSSPSLTAAGRVFAFAKLFPVSDDINSSRHKDKSPEIG</sequence>
<reference evidence="2" key="1">
    <citation type="journal article" date="2020" name="Cell">
        <title>Large-Scale Comparative Analyses of Tick Genomes Elucidate Their Genetic Diversity and Vector Capacities.</title>
        <authorList>
            <consortium name="Tick Genome and Microbiome Consortium (TIGMIC)"/>
            <person name="Jia N."/>
            <person name="Wang J."/>
            <person name="Shi W."/>
            <person name="Du L."/>
            <person name="Sun Y."/>
            <person name="Zhan W."/>
            <person name="Jiang J.F."/>
            <person name="Wang Q."/>
            <person name="Zhang B."/>
            <person name="Ji P."/>
            <person name="Bell-Sakyi L."/>
            <person name="Cui X.M."/>
            <person name="Yuan T.T."/>
            <person name="Jiang B.G."/>
            <person name="Yang W.F."/>
            <person name="Lam T.T."/>
            <person name="Chang Q.C."/>
            <person name="Ding S.J."/>
            <person name="Wang X.J."/>
            <person name="Zhu J.G."/>
            <person name="Ruan X.D."/>
            <person name="Zhao L."/>
            <person name="Wei J.T."/>
            <person name="Ye R.Z."/>
            <person name="Que T.C."/>
            <person name="Du C.H."/>
            <person name="Zhou Y.H."/>
            <person name="Cheng J.X."/>
            <person name="Dai P.F."/>
            <person name="Guo W.B."/>
            <person name="Han X.H."/>
            <person name="Huang E.J."/>
            <person name="Li L.F."/>
            <person name="Wei W."/>
            <person name="Gao Y.C."/>
            <person name="Liu J.Z."/>
            <person name="Shao H.Z."/>
            <person name="Wang X."/>
            <person name="Wang C.C."/>
            <person name="Yang T.C."/>
            <person name="Huo Q.B."/>
            <person name="Li W."/>
            <person name="Chen H.Y."/>
            <person name="Chen S.E."/>
            <person name="Zhou L.G."/>
            <person name="Ni X.B."/>
            <person name="Tian J.H."/>
            <person name="Sheng Y."/>
            <person name="Liu T."/>
            <person name="Pan Y.S."/>
            <person name="Xia L.Y."/>
            <person name="Li J."/>
            <person name="Zhao F."/>
            <person name="Cao W.C."/>
        </authorList>
    </citation>
    <scope>NUCLEOTIDE SEQUENCE</scope>
    <source>
        <strain evidence="2">Rmic-2018</strain>
    </source>
</reference>
<evidence type="ECO:0000313" key="2">
    <source>
        <dbReference type="EMBL" id="KAH8039584.1"/>
    </source>
</evidence>
<reference evidence="2" key="2">
    <citation type="submission" date="2021-09" db="EMBL/GenBank/DDBJ databases">
        <authorList>
            <person name="Jia N."/>
            <person name="Wang J."/>
            <person name="Shi W."/>
            <person name="Du L."/>
            <person name="Sun Y."/>
            <person name="Zhan W."/>
            <person name="Jiang J."/>
            <person name="Wang Q."/>
            <person name="Zhang B."/>
            <person name="Ji P."/>
            <person name="Sakyi L.B."/>
            <person name="Cui X."/>
            <person name="Yuan T."/>
            <person name="Jiang B."/>
            <person name="Yang W."/>
            <person name="Lam T.T.-Y."/>
            <person name="Chang Q."/>
            <person name="Ding S."/>
            <person name="Wang X."/>
            <person name="Zhu J."/>
            <person name="Ruan X."/>
            <person name="Zhao L."/>
            <person name="Wei J."/>
            <person name="Que T."/>
            <person name="Du C."/>
            <person name="Cheng J."/>
            <person name="Dai P."/>
            <person name="Han X."/>
            <person name="Huang E."/>
            <person name="Gao Y."/>
            <person name="Liu J."/>
            <person name="Shao H."/>
            <person name="Ye R."/>
            <person name="Li L."/>
            <person name="Wei W."/>
            <person name="Wang X."/>
            <person name="Wang C."/>
            <person name="Huo Q."/>
            <person name="Li W."/>
            <person name="Guo W."/>
            <person name="Chen H."/>
            <person name="Chen S."/>
            <person name="Zhou L."/>
            <person name="Zhou L."/>
            <person name="Ni X."/>
            <person name="Tian J."/>
            <person name="Zhou Y."/>
            <person name="Sheng Y."/>
            <person name="Liu T."/>
            <person name="Pan Y."/>
            <person name="Xia L."/>
            <person name="Li J."/>
            <person name="Zhao F."/>
            <person name="Cao W."/>
        </authorList>
    </citation>
    <scope>NUCLEOTIDE SEQUENCE</scope>
    <source>
        <strain evidence="2">Rmic-2018</strain>
        <tissue evidence="2">Larvae</tissue>
    </source>
</reference>
<name>A0A9J6F053_RHIMP</name>
<evidence type="ECO:0000313" key="3">
    <source>
        <dbReference type="Proteomes" id="UP000821866"/>
    </source>
</evidence>
<keyword evidence="3" id="KW-1185">Reference proteome</keyword>
<feature type="compositionally biased region" description="Basic and acidic residues" evidence="1">
    <location>
        <begin position="99"/>
        <end position="128"/>
    </location>
</feature>
<dbReference type="Proteomes" id="UP000821866">
    <property type="component" value="Chromosome 1"/>
</dbReference>